<dbReference type="Gene3D" id="1.20.1280.50">
    <property type="match status" value="1"/>
</dbReference>
<dbReference type="OrthoDB" id="3061285at2759"/>
<feature type="non-terminal residue" evidence="1">
    <location>
        <position position="1"/>
    </location>
</feature>
<evidence type="ECO:0000313" key="2">
    <source>
        <dbReference type="Proteomes" id="UP000799118"/>
    </source>
</evidence>
<dbReference type="EMBL" id="ML769884">
    <property type="protein sequence ID" value="KAE9386385.1"/>
    <property type="molecule type" value="Genomic_DNA"/>
</dbReference>
<proteinExistence type="predicted"/>
<gene>
    <name evidence="1" type="ORF">BT96DRAFT_775488</name>
</gene>
<accession>A0A6A4GM99</accession>
<feature type="non-terminal residue" evidence="1">
    <location>
        <position position="86"/>
    </location>
</feature>
<keyword evidence="2" id="KW-1185">Reference proteome</keyword>
<name>A0A6A4GM99_9AGAR</name>
<dbReference type="Proteomes" id="UP000799118">
    <property type="component" value="Unassembled WGS sequence"/>
</dbReference>
<organism evidence="1 2">
    <name type="scientific">Gymnopus androsaceus JB14</name>
    <dbReference type="NCBI Taxonomy" id="1447944"/>
    <lineage>
        <taxon>Eukaryota</taxon>
        <taxon>Fungi</taxon>
        <taxon>Dikarya</taxon>
        <taxon>Basidiomycota</taxon>
        <taxon>Agaricomycotina</taxon>
        <taxon>Agaricomycetes</taxon>
        <taxon>Agaricomycetidae</taxon>
        <taxon>Agaricales</taxon>
        <taxon>Marasmiineae</taxon>
        <taxon>Omphalotaceae</taxon>
        <taxon>Gymnopus</taxon>
    </lineage>
</organism>
<reference evidence="1" key="1">
    <citation type="journal article" date="2019" name="Environ. Microbiol.">
        <title>Fungal ecological strategies reflected in gene transcription - a case study of two litter decomposers.</title>
        <authorList>
            <person name="Barbi F."/>
            <person name="Kohler A."/>
            <person name="Barry K."/>
            <person name="Baskaran P."/>
            <person name="Daum C."/>
            <person name="Fauchery L."/>
            <person name="Ihrmark K."/>
            <person name="Kuo A."/>
            <person name="LaButti K."/>
            <person name="Lipzen A."/>
            <person name="Morin E."/>
            <person name="Grigoriev I.V."/>
            <person name="Henrissat B."/>
            <person name="Lindahl B."/>
            <person name="Martin F."/>
        </authorList>
    </citation>
    <scope>NUCLEOTIDE SEQUENCE</scope>
    <source>
        <strain evidence="1">JB14</strain>
    </source>
</reference>
<evidence type="ECO:0000313" key="1">
    <source>
        <dbReference type="EMBL" id="KAE9386385.1"/>
    </source>
</evidence>
<sequence length="86" mass="10017">DIADYTAEIYRLQCLITLMQHKRDRLVVHLRDYSALVSPIRRVPNEVLCVIFGHYCRSYKTARAPVKLVSICSHWRSVVTSTPSLW</sequence>
<dbReference type="AlphaFoldDB" id="A0A6A4GM99"/>
<protein>
    <submittedName>
        <fullName evidence="1">Uncharacterized protein</fullName>
    </submittedName>
</protein>